<evidence type="ECO:0000313" key="2">
    <source>
        <dbReference type="WBParaSite" id="L893_g24286.t1"/>
    </source>
</evidence>
<reference evidence="2" key="1">
    <citation type="submission" date="2016-11" db="UniProtKB">
        <authorList>
            <consortium name="WormBaseParasite"/>
        </authorList>
    </citation>
    <scope>IDENTIFICATION</scope>
</reference>
<sequence length="127" mass="14105">MALVARYSYRVVFLLAARLPAPSPSKGSFFLRFGVAAKVLRRVVRLLAFEFVHSAPSTDPKPTGIHSTSVEIFDLYLVLTTSSEAFQLAIFSHHHPLSSAPVSTKSTSTESNVRFGTFYRIDKRNLC</sequence>
<protein>
    <submittedName>
        <fullName evidence="2">Secreted protein</fullName>
    </submittedName>
</protein>
<accession>A0A1I7Z9K4</accession>
<dbReference type="WBParaSite" id="L893_g24286.t1">
    <property type="protein sequence ID" value="L893_g24286.t1"/>
    <property type="gene ID" value="L893_g24286"/>
</dbReference>
<keyword evidence="1" id="KW-1185">Reference proteome</keyword>
<name>A0A1I7Z9K4_9BILA</name>
<dbReference type="AlphaFoldDB" id="A0A1I7Z9K4"/>
<dbReference type="Proteomes" id="UP000095287">
    <property type="component" value="Unplaced"/>
</dbReference>
<organism evidence="1 2">
    <name type="scientific">Steinernema glaseri</name>
    <dbReference type="NCBI Taxonomy" id="37863"/>
    <lineage>
        <taxon>Eukaryota</taxon>
        <taxon>Metazoa</taxon>
        <taxon>Ecdysozoa</taxon>
        <taxon>Nematoda</taxon>
        <taxon>Chromadorea</taxon>
        <taxon>Rhabditida</taxon>
        <taxon>Tylenchina</taxon>
        <taxon>Panagrolaimomorpha</taxon>
        <taxon>Strongyloidoidea</taxon>
        <taxon>Steinernematidae</taxon>
        <taxon>Steinernema</taxon>
    </lineage>
</organism>
<evidence type="ECO:0000313" key="1">
    <source>
        <dbReference type="Proteomes" id="UP000095287"/>
    </source>
</evidence>
<proteinExistence type="predicted"/>